<evidence type="ECO:0000313" key="2">
    <source>
        <dbReference type="Proteomes" id="UP000828390"/>
    </source>
</evidence>
<proteinExistence type="predicted"/>
<gene>
    <name evidence="1" type="ORF">DPMN_062998</name>
</gene>
<dbReference type="AlphaFoldDB" id="A0A9D4CAP9"/>
<protein>
    <recommendedName>
        <fullName evidence="3">Integrase catalytic domain-containing protein</fullName>
    </recommendedName>
</protein>
<dbReference type="Proteomes" id="UP000828390">
    <property type="component" value="Unassembled WGS sequence"/>
</dbReference>
<comment type="caution">
    <text evidence="1">The sequence shown here is derived from an EMBL/GenBank/DDBJ whole genome shotgun (WGS) entry which is preliminary data.</text>
</comment>
<dbReference type="EMBL" id="JAIWYP010000013">
    <property type="protein sequence ID" value="KAH3720105.1"/>
    <property type="molecule type" value="Genomic_DNA"/>
</dbReference>
<evidence type="ECO:0008006" key="3">
    <source>
        <dbReference type="Google" id="ProtNLM"/>
    </source>
</evidence>
<keyword evidence="2" id="KW-1185">Reference proteome</keyword>
<accession>A0A9D4CAP9</accession>
<name>A0A9D4CAP9_DREPO</name>
<organism evidence="1 2">
    <name type="scientific">Dreissena polymorpha</name>
    <name type="common">Zebra mussel</name>
    <name type="synonym">Mytilus polymorpha</name>
    <dbReference type="NCBI Taxonomy" id="45954"/>
    <lineage>
        <taxon>Eukaryota</taxon>
        <taxon>Metazoa</taxon>
        <taxon>Spiralia</taxon>
        <taxon>Lophotrochozoa</taxon>
        <taxon>Mollusca</taxon>
        <taxon>Bivalvia</taxon>
        <taxon>Autobranchia</taxon>
        <taxon>Heteroconchia</taxon>
        <taxon>Euheterodonta</taxon>
        <taxon>Imparidentia</taxon>
        <taxon>Neoheterodontei</taxon>
        <taxon>Myida</taxon>
        <taxon>Dreissenoidea</taxon>
        <taxon>Dreissenidae</taxon>
        <taxon>Dreissena</taxon>
    </lineage>
</organism>
<reference evidence="1" key="1">
    <citation type="journal article" date="2019" name="bioRxiv">
        <title>The Genome of the Zebra Mussel, Dreissena polymorpha: A Resource for Invasive Species Research.</title>
        <authorList>
            <person name="McCartney M.A."/>
            <person name="Auch B."/>
            <person name="Kono T."/>
            <person name="Mallez S."/>
            <person name="Zhang Y."/>
            <person name="Obille A."/>
            <person name="Becker A."/>
            <person name="Abrahante J.E."/>
            <person name="Garbe J."/>
            <person name="Badalamenti J.P."/>
            <person name="Herman A."/>
            <person name="Mangelson H."/>
            <person name="Liachko I."/>
            <person name="Sullivan S."/>
            <person name="Sone E.D."/>
            <person name="Koren S."/>
            <person name="Silverstein K.A.T."/>
            <person name="Beckman K.B."/>
            <person name="Gohl D.M."/>
        </authorList>
    </citation>
    <scope>NUCLEOTIDE SEQUENCE</scope>
    <source>
        <strain evidence="1">Duluth1</strain>
        <tissue evidence="1">Whole animal</tissue>
    </source>
</reference>
<reference evidence="1" key="2">
    <citation type="submission" date="2020-11" db="EMBL/GenBank/DDBJ databases">
        <authorList>
            <person name="McCartney M.A."/>
            <person name="Auch B."/>
            <person name="Kono T."/>
            <person name="Mallez S."/>
            <person name="Becker A."/>
            <person name="Gohl D.M."/>
            <person name="Silverstein K.A.T."/>
            <person name="Koren S."/>
            <person name="Bechman K.B."/>
            <person name="Herman A."/>
            <person name="Abrahante J.E."/>
            <person name="Garbe J."/>
        </authorList>
    </citation>
    <scope>NUCLEOTIDE SEQUENCE</scope>
    <source>
        <strain evidence="1">Duluth1</strain>
        <tissue evidence="1">Whole animal</tissue>
    </source>
</reference>
<evidence type="ECO:0000313" key="1">
    <source>
        <dbReference type="EMBL" id="KAH3720105.1"/>
    </source>
</evidence>
<sequence length="64" mass="7428">MTSEEFLIGFRRFVSQRGVPSEVLSDNAAQFKVSKQVIEDVWNNVIQSEDDHSYVSTWNKVEIH</sequence>